<evidence type="ECO:0000256" key="4">
    <source>
        <dbReference type="SAM" id="MobiDB-lite"/>
    </source>
</evidence>
<reference evidence="7" key="2">
    <citation type="submission" date="2018-09" db="EMBL/GenBank/DDBJ databases">
        <authorList>
            <person name="Cai F."/>
            <person name="Shao C."/>
            <person name="Zhang J."/>
            <person name="Bao M."/>
        </authorList>
    </citation>
    <scope>NUCLEOTIDE SEQUENCE</scope>
</reference>
<dbReference type="EMBL" id="MH845055">
    <property type="protein sequence ID" value="QCD63878.1"/>
    <property type="molecule type" value="Genomic_DNA"/>
</dbReference>
<dbReference type="EMBL" id="MH845049">
    <property type="protein sequence ID" value="QCD63874.1"/>
    <property type="molecule type" value="mRNA"/>
</dbReference>
<dbReference type="Gene3D" id="1.20.5.170">
    <property type="match status" value="1"/>
</dbReference>
<organism evidence="7">
    <name type="scientific">Platanus acerifolia</name>
    <name type="common">London plane tree</name>
    <dbReference type="NCBI Taxonomy" id="140101"/>
    <lineage>
        <taxon>Eukaryota</taxon>
        <taxon>Viridiplantae</taxon>
        <taxon>Streptophyta</taxon>
        <taxon>Embryophyta</taxon>
        <taxon>Tracheophyta</taxon>
        <taxon>Spermatophyta</taxon>
        <taxon>Magnoliopsida</taxon>
        <taxon>Proteales</taxon>
        <taxon>Platanaceae</taxon>
        <taxon>Platanus</taxon>
    </lineage>
</organism>
<feature type="domain" description="BZIP" evidence="5">
    <location>
        <begin position="200"/>
        <end position="245"/>
    </location>
</feature>
<dbReference type="PROSITE" id="PS50217">
    <property type="entry name" value="BZIP"/>
    <property type="match status" value="1"/>
</dbReference>
<feature type="compositionally biased region" description="Low complexity" evidence="4">
    <location>
        <begin position="21"/>
        <end position="43"/>
    </location>
</feature>
<dbReference type="GO" id="GO:0003677">
    <property type="term" value="F:DNA binding"/>
    <property type="evidence" value="ECO:0007669"/>
    <property type="project" value="UniProtKB-KW"/>
</dbReference>
<dbReference type="AlphaFoldDB" id="A0A4D6K6U1"/>
<dbReference type="FunFam" id="1.20.5.170:FF:000036">
    <property type="entry name" value="ABSCISIC ACID-INSENSITIVE 5-like protein 2"/>
    <property type="match status" value="1"/>
</dbReference>
<dbReference type="CDD" id="cd14707">
    <property type="entry name" value="bZIP_plant_BZIP46"/>
    <property type="match status" value="1"/>
</dbReference>
<dbReference type="InterPro" id="IPR046347">
    <property type="entry name" value="bZIP_sf"/>
</dbReference>
<dbReference type="PROSITE" id="PS00036">
    <property type="entry name" value="BZIP_BASIC"/>
    <property type="match status" value="1"/>
</dbReference>
<dbReference type="GO" id="GO:0005634">
    <property type="term" value="C:nucleus"/>
    <property type="evidence" value="ECO:0007669"/>
    <property type="project" value="UniProtKB-SubCell"/>
</dbReference>
<dbReference type="SUPFAM" id="SSF57959">
    <property type="entry name" value="Leucine zipper domain"/>
    <property type="match status" value="1"/>
</dbReference>
<name>A0A4D6K6U1_PLAAC</name>
<evidence type="ECO:0000256" key="2">
    <source>
        <dbReference type="ARBA" id="ARBA00023125"/>
    </source>
</evidence>
<feature type="region of interest" description="Disordered" evidence="4">
    <location>
        <begin position="1"/>
        <end position="45"/>
    </location>
</feature>
<dbReference type="SMART" id="SM00338">
    <property type="entry name" value="BRLZ"/>
    <property type="match status" value="1"/>
</dbReference>
<dbReference type="PANTHER" id="PTHR22952">
    <property type="entry name" value="CAMP-RESPONSE ELEMENT BINDING PROTEIN-RELATED"/>
    <property type="match status" value="1"/>
</dbReference>
<proteinExistence type="evidence at transcript level"/>
<dbReference type="Pfam" id="PF00170">
    <property type="entry name" value="bZIP_1"/>
    <property type="match status" value="1"/>
</dbReference>
<evidence type="ECO:0000259" key="5">
    <source>
        <dbReference type="PROSITE" id="PS50217"/>
    </source>
</evidence>
<evidence type="ECO:0000256" key="1">
    <source>
        <dbReference type="ARBA" id="ARBA00004123"/>
    </source>
</evidence>
<protein>
    <submittedName>
        <fullName evidence="7">FD-like protein 1</fullName>
    </submittedName>
    <submittedName>
        <fullName evidence="6">FD-like protein-I</fullName>
    </submittedName>
</protein>
<dbReference type="PANTHER" id="PTHR22952:SF433">
    <property type="entry name" value="PROTEIN FD"/>
    <property type="match status" value="1"/>
</dbReference>
<dbReference type="InterPro" id="IPR004827">
    <property type="entry name" value="bZIP"/>
</dbReference>
<keyword evidence="3" id="KW-0539">Nucleus</keyword>
<dbReference type="GO" id="GO:0045893">
    <property type="term" value="P:positive regulation of DNA-templated transcription"/>
    <property type="evidence" value="ECO:0007669"/>
    <property type="project" value="InterPro"/>
</dbReference>
<evidence type="ECO:0000313" key="6">
    <source>
        <dbReference type="EMBL" id="QCD63874.1"/>
    </source>
</evidence>
<sequence length="270" mass="29768">MWSSRGGGEDNLNTHKSNGVSSSSSKSTSTSSSFSPLTTSSLLPNPRRRTMEEVWKDISLASLNENSNREELLLPPKNTTTTTFRGTILQDFLARPFNKDHHPTNVVSATPSTSGDVTLFGSPPLAPPPATALSLNSGPEFQYLDNTDPLRPHPQLHNHVNAASPCFVSSINSPFDAFSSSSGLSSFCKRRVPDFDDSCADRRHKRMIKNRESAARSRARKQAYTNELEQEVAHLMEENAKLRKQQQLYLAAAAQLPKKHTLCRTSTAPF</sequence>
<keyword evidence="2" id="KW-0238">DNA-binding</keyword>
<accession>A0A4D6K6U1</accession>
<evidence type="ECO:0000313" key="7">
    <source>
        <dbReference type="EMBL" id="QCD63878.1"/>
    </source>
</evidence>
<dbReference type="GO" id="GO:0003700">
    <property type="term" value="F:DNA-binding transcription factor activity"/>
    <property type="evidence" value="ECO:0007669"/>
    <property type="project" value="InterPro"/>
</dbReference>
<comment type="subcellular location">
    <subcellularLocation>
        <location evidence="1">Nucleus</location>
    </subcellularLocation>
</comment>
<reference evidence="6" key="1">
    <citation type="submission" date="2018-09" db="EMBL/GenBank/DDBJ databases">
        <authorList>
            <person name="Zhang J."/>
            <person name="Cai F."/>
            <person name="Bao M."/>
        </authorList>
    </citation>
    <scope>NUCLEOTIDE SEQUENCE</scope>
</reference>
<evidence type="ECO:0000256" key="3">
    <source>
        <dbReference type="ARBA" id="ARBA00023242"/>
    </source>
</evidence>
<dbReference type="InterPro" id="IPR043452">
    <property type="entry name" value="BZIP46-like"/>
</dbReference>